<dbReference type="PANTHER" id="PTHR12736">
    <property type="entry name" value="LANC-LIKE PROTEIN"/>
    <property type="match status" value="1"/>
</dbReference>
<dbReference type="GO" id="GO:0031179">
    <property type="term" value="P:peptide modification"/>
    <property type="evidence" value="ECO:0007669"/>
    <property type="project" value="InterPro"/>
</dbReference>
<keyword evidence="1" id="KW-0862">Zinc</keyword>
<dbReference type="PANTHER" id="PTHR12736:SF7">
    <property type="entry name" value="LANC-LIKE PROTEIN 3"/>
    <property type="match status" value="1"/>
</dbReference>
<dbReference type="CDD" id="cd04794">
    <property type="entry name" value="euk_LANCL"/>
    <property type="match status" value="1"/>
</dbReference>
<dbReference type="Proteomes" id="UP001219568">
    <property type="component" value="Unassembled WGS sequence"/>
</dbReference>
<evidence type="ECO:0008006" key="4">
    <source>
        <dbReference type="Google" id="ProtNLM"/>
    </source>
</evidence>
<comment type="caution">
    <text evidence="2">The sequence shown here is derived from an EMBL/GenBank/DDBJ whole genome shotgun (WGS) entry which is preliminary data.</text>
</comment>
<reference evidence="2" key="1">
    <citation type="journal article" date="2023" name="IMA Fungus">
        <title>Comparative genomic study of the Penicillium genus elucidates a diverse pangenome and 15 lateral gene transfer events.</title>
        <authorList>
            <person name="Petersen C."/>
            <person name="Sorensen T."/>
            <person name="Nielsen M.R."/>
            <person name="Sondergaard T.E."/>
            <person name="Sorensen J.L."/>
            <person name="Fitzpatrick D.A."/>
            <person name="Frisvad J.C."/>
            <person name="Nielsen K.L."/>
        </authorList>
    </citation>
    <scope>NUCLEOTIDE SEQUENCE</scope>
    <source>
        <strain evidence="2">IBT 15450</strain>
    </source>
</reference>
<evidence type="ECO:0000256" key="1">
    <source>
        <dbReference type="PIRSR" id="PIRSR607822-1"/>
    </source>
</evidence>
<dbReference type="SMART" id="SM01260">
    <property type="entry name" value="LANC_like"/>
    <property type="match status" value="1"/>
</dbReference>
<dbReference type="PRINTS" id="PR01950">
    <property type="entry name" value="LANCSUPER"/>
</dbReference>
<dbReference type="GO" id="GO:0005886">
    <property type="term" value="C:plasma membrane"/>
    <property type="evidence" value="ECO:0007669"/>
    <property type="project" value="TreeGrafter"/>
</dbReference>
<evidence type="ECO:0000313" key="3">
    <source>
        <dbReference type="Proteomes" id="UP001219568"/>
    </source>
</evidence>
<dbReference type="InterPro" id="IPR012341">
    <property type="entry name" value="6hp_glycosidase-like_sf"/>
</dbReference>
<keyword evidence="3" id="KW-1185">Reference proteome</keyword>
<sequence>MMQRPQFFPNTLTPPTINTATLATSLEELRIAVRNGAEQVKENTPLPESWGSHGIFRSFPGIALAFLRLDYQSSMLEDTKETSMNYRQLGLQRIPSGLPEAPLLPSRLSPTGSSSPLTAITLRILAALAKEDWENGNANIAVEDISCLLDAVQMALKNEHLVAHDGRRMGGDEMIFGRAGLLWTLLNVRTHTFDEQTQKALTPVLGKIPELIRVVVDAGRQGSKSYIEKNGDQEAHPLMYAWMEDHYCFGAVHGITGILAILLSAKPDELTEHLPVIGDSITALCKLSISSNGHLPMALPPFSYGQRSELVQLCHGTPGLLILLAAALKNTALTRAHWDPSWDQAIYLGTERVWEEGLLSKGGSLCHGISGNAWPWLLLHHTFEYLSINVDNGREAYLQRAQLSTLPNPDVSQKLTGDFFLSRALAFMLHARETRPYNTSPTSSDKDYRMPDAPYALFEGLAGNVCAWADTCAVLQAKLRKMELIEQGICPTSGVPKDEAFQEALRKQVGFPALGGNGATGLY</sequence>
<protein>
    <recommendedName>
        <fullName evidence="4">Lanthionine synthetase C family protein</fullName>
    </recommendedName>
</protein>
<feature type="binding site" evidence="1">
    <location>
        <position position="366"/>
    </location>
    <ligand>
        <name>Zn(2+)</name>
        <dbReference type="ChEBI" id="CHEBI:29105"/>
    </ligand>
</feature>
<dbReference type="SUPFAM" id="SSF158745">
    <property type="entry name" value="LanC-like"/>
    <property type="match status" value="1"/>
</dbReference>
<dbReference type="Pfam" id="PF05147">
    <property type="entry name" value="LANC_like"/>
    <property type="match status" value="1"/>
</dbReference>
<accession>A0AAD6IFJ3</accession>
<dbReference type="GO" id="GO:0046872">
    <property type="term" value="F:metal ion binding"/>
    <property type="evidence" value="ECO:0007669"/>
    <property type="project" value="UniProtKB-KW"/>
</dbReference>
<dbReference type="InterPro" id="IPR007822">
    <property type="entry name" value="LANC-like"/>
</dbReference>
<keyword evidence="1" id="KW-0479">Metal-binding</keyword>
<feature type="binding site" evidence="1">
    <location>
        <position position="367"/>
    </location>
    <ligand>
        <name>Zn(2+)</name>
        <dbReference type="ChEBI" id="CHEBI:29105"/>
    </ligand>
</feature>
<evidence type="ECO:0000313" key="2">
    <source>
        <dbReference type="EMBL" id="KAJ6044492.1"/>
    </source>
</evidence>
<reference evidence="2" key="2">
    <citation type="submission" date="2023-01" db="EMBL/GenBank/DDBJ databases">
        <authorList>
            <person name="Petersen C."/>
        </authorList>
    </citation>
    <scope>NUCLEOTIDE SEQUENCE</scope>
    <source>
        <strain evidence="2">IBT 15450</strain>
    </source>
</reference>
<feature type="binding site" evidence="1">
    <location>
        <position position="314"/>
    </location>
    <ligand>
        <name>Zn(2+)</name>
        <dbReference type="ChEBI" id="CHEBI:29105"/>
    </ligand>
</feature>
<dbReference type="AlphaFoldDB" id="A0AAD6IFJ3"/>
<dbReference type="GO" id="GO:0005975">
    <property type="term" value="P:carbohydrate metabolic process"/>
    <property type="evidence" value="ECO:0007669"/>
    <property type="project" value="InterPro"/>
</dbReference>
<proteinExistence type="predicted"/>
<gene>
    <name evidence="2" type="ORF">N7460_005847</name>
</gene>
<dbReference type="Gene3D" id="1.50.10.10">
    <property type="match status" value="1"/>
</dbReference>
<dbReference type="EMBL" id="JAQJZL010000004">
    <property type="protein sequence ID" value="KAJ6044492.1"/>
    <property type="molecule type" value="Genomic_DNA"/>
</dbReference>
<organism evidence="2 3">
    <name type="scientific">Penicillium canescens</name>
    <dbReference type="NCBI Taxonomy" id="5083"/>
    <lineage>
        <taxon>Eukaryota</taxon>
        <taxon>Fungi</taxon>
        <taxon>Dikarya</taxon>
        <taxon>Ascomycota</taxon>
        <taxon>Pezizomycotina</taxon>
        <taxon>Eurotiomycetes</taxon>
        <taxon>Eurotiomycetidae</taxon>
        <taxon>Eurotiales</taxon>
        <taxon>Aspergillaceae</taxon>
        <taxon>Penicillium</taxon>
    </lineage>
</organism>
<name>A0AAD6IFJ3_PENCN</name>